<dbReference type="OrthoDB" id="5555669at2"/>
<dbReference type="InterPro" id="IPR005467">
    <property type="entry name" value="His_kinase_dom"/>
</dbReference>
<dbReference type="GO" id="GO:0000155">
    <property type="term" value="F:phosphorelay sensor kinase activity"/>
    <property type="evidence" value="ECO:0007669"/>
    <property type="project" value="InterPro"/>
</dbReference>
<evidence type="ECO:0000256" key="2">
    <source>
        <dbReference type="ARBA" id="ARBA00012438"/>
    </source>
</evidence>
<dbReference type="eggNOG" id="COG2205">
    <property type="taxonomic scope" value="Bacteria"/>
</dbReference>
<dbReference type="PANTHER" id="PTHR45339">
    <property type="entry name" value="HYBRID SIGNAL TRANSDUCTION HISTIDINE KINASE J"/>
    <property type="match status" value="1"/>
</dbReference>
<sequence length="818" mass="91198">MSVPSETELLFELSLAIGDSTELEPMLQRFLVDLQRLLDGSGGAILQVQQQGLDVGTTPDPIVCTVPQTLPRTPCYDAFWKHWSTTSLYETLSQQPNELPLASLHDDCIVHAFRLPGFGILLFFKGRRSGQMSNRMQHAFVALARKLGNAANACLYRTQMRRQTQRLELAREAAGIGIWEWDLASGQLHWDGRMRQLFGITDDTFGGTFADWQKRIHPADVEGVQDTLDRLVKAAAETGEITFRSTRPDSQIRHLRGQATLIRSPAGEPLRIAGICMDVTETKLTEYALRQARDLAEAANRGRNLFVSGLTDQIQSPLSAILEMTALTLDSDLNAIQRGRIERIKSAGETLIRVIDDLTECSRIDAGEVHIQSIPFNLPIMIAEALKPLAIRAKDRGLAFVEDVPEDLPQYHLGDPGRIRQVLTRLVSTAIDLTDSGEIRIQMRYRTNPGTENDEIQLAIFSDGIKIPANDLRQLIDALDSATPDARTKPPAGTGFRLAMAGRLIEHLGGRLWLDAQPERSTTFFIALSLPRTKSPEIHKRIRQIWRDRRALIVEDHALTRRTLGYWLHQWGLATQEAVDAQQALQHIHEAVETSRPFDVMLTDASLPGMNGYALIQQLSSKDLIGRTKIVMIASDAGRGDAQRCRELNIAAFLTKPTPPDQIRGVLSRLLEPSDGAPTSQLLTRHDLLEQRQRLRILLAENKALDRKLAESLLDQWGHTVTCVEDGPSAIERFAPLEFDLILISMQMPGMDGLETAQALKAKEEGVGSTPIIAMSANALERDRMQCLEAGLDAHIAKPIEPQILQELIQRFTFDQTR</sequence>
<dbReference type="RefSeq" id="WP_007042944.1">
    <property type="nucleotide sequence ID" value="NZ_AFWT01000051.1"/>
</dbReference>
<dbReference type="CDD" id="cd17546">
    <property type="entry name" value="REC_hyHK_CKI1_RcsC-like"/>
    <property type="match status" value="2"/>
</dbReference>
<evidence type="ECO:0000313" key="9">
    <source>
        <dbReference type="EMBL" id="EGV27951.1"/>
    </source>
</evidence>
<dbReference type="Gene3D" id="3.40.50.2300">
    <property type="match status" value="2"/>
</dbReference>
<dbReference type="SMART" id="SM00091">
    <property type="entry name" value="PAS"/>
    <property type="match status" value="1"/>
</dbReference>
<evidence type="ECO:0000259" key="7">
    <source>
        <dbReference type="PROSITE" id="PS50112"/>
    </source>
</evidence>
<dbReference type="Gene3D" id="1.10.287.130">
    <property type="match status" value="1"/>
</dbReference>
<evidence type="ECO:0000256" key="1">
    <source>
        <dbReference type="ARBA" id="ARBA00000085"/>
    </source>
</evidence>
<feature type="modified residue" description="4-aspartylphosphate" evidence="4">
    <location>
        <position position="604"/>
    </location>
</feature>
<dbReference type="Pfam" id="PF08447">
    <property type="entry name" value="PAS_3"/>
    <property type="match status" value="1"/>
</dbReference>
<dbReference type="EMBL" id="AFWT01000051">
    <property type="protein sequence ID" value="EGV27951.1"/>
    <property type="molecule type" value="Genomic_DNA"/>
</dbReference>
<gene>
    <name evidence="9" type="ORF">ThidrDRAFT_4231</name>
</gene>
<dbReference type="InterPro" id="IPR000700">
    <property type="entry name" value="PAS-assoc_C"/>
</dbReference>
<proteinExistence type="predicted"/>
<dbReference type="AlphaFoldDB" id="G2E7G8"/>
<dbReference type="SMART" id="SM00387">
    <property type="entry name" value="HATPase_c"/>
    <property type="match status" value="1"/>
</dbReference>
<comment type="caution">
    <text evidence="9">The sequence shown here is derived from an EMBL/GenBank/DDBJ whole genome shotgun (WGS) entry which is preliminary data.</text>
</comment>
<name>G2E7G8_9GAMM</name>
<keyword evidence="10" id="KW-1185">Reference proteome</keyword>
<dbReference type="InterPro" id="IPR036097">
    <property type="entry name" value="HisK_dim/P_sf"/>
</dbReference>
<feature type="domain" description="PAC" evidence="8">
    <location>
        <begin position="237"/>
        <end position="291"/>
    </location>
</feature>
<accession>G2E7G8</accession>
<feature type="domain" description="Response regulatory" evidence="6">
    <location>
        <begin position="696"/>
        <end position="813"/>
    </location>
</feature>
<protein>
    <recommendedName>
        <fullName evidence="2">histidine kinase</fullName>
        <ecNumber evidence="2">2.7.13.3</ecNumber>
    </recommendedName>
</protein>
<dbReference type="eggNOG" id="COG0784">
    <property type="taxonomic scope" value="Bacteria"/>
</dbReference>
<dbReference type="InterPro" id="IPR001789">
    <property type="entry name" value="Sig_transdc_resp-reg_receiver"/>
</dbReference>
<feature type="domain" description="Response regulatory" evidence="6">
    <location>
        <begin position="550"/>
        <end position="671"/>
    </location>
</feature>
<dbReference type="InterPro" id="IPR001610">
    <property type="entry name" value="PAC"/>
</dbReference>
<evidence type="ECO:0000259" key="8">
    <source>
        <dbReference type="PROSITE" id="PS50113"/>
    </source>
</evidence>
<dbReference type="Pfam" id="PF02518">
    <property type="entry name" value="HATPase_c"/>
    <property type="match status" value="1"/>
</dbReference>
<dbReference type="InterPro" id="IPR003594">
    <property type="entry name" value="HATPase_dom"/>
</dbReference>
<dbReference type="PANTHER" id="PTHR45339:SF5">
    <property type="entry name" value="HISTIDINE KINASE"/>
    <property type="match status" value="1"/>
</dbReference>
<dbReference type="CDD" id="cd00130">
    <property type="entry name" value="PAS"/>
    <property type="match status" value="1"/>
</dbReference>
<dbReference type="PROSITE" id="PS50112">
    <property type="entry name" value="PAS"/>
    <property type="match status" value="1"/>
</dbReference>
<feature type="domain" description="Histidine kinase" evidence="5">
    <location>
        <begin position="309"/>
        <end position="532"/>
    </location>
</feature>
<evidence type="ECO:0000256" key="4">
    <source>
        <dbReference type="PROSITE-ProRule" id="PRU00169"/>
    </source>
</evidence>
<dbReference type="Pfam" id="PF00072">
    <property type="entry name" value="Response_reg"/>
    <property type="match status" value="2"/>
</dbReference>
<keyword evidence="9" id="KW-0808">Transferase</keyword>
<feature type="domain" description="PAS" evidence="7">
    <location>
        <begin position="163"/>
        <end position="235"/>
    </location>
</feature>
<dbReference type="CDD" id="cd00082">
    <property type="entry name" value="HisKA"/>
    <property type="match status" value="1"/>
</dbReference>
<reference evidence="9 10" key="1">
    <citation type="submission" date="2011-06" db="EMBL/GenBank/DDBJ databases">
        <title>The draft genome of Thiorhodococcus drewsii AZ1.</title>
        <authorList>
            <consortium name="US DOE Joint Genome Institute (JGI-PGF)"/>
            <person name="Lucas S."/>
            <person name="Han J."/>
            <person name="Lapidus A."/>
            <person name="Cheng J.-F."/>
            <person name="Goodwin L."/>
            <person name="Pitluck S."/>
            <person name="Peters L."/>
            <person name="Land M.L."/>
            <person name="Hauser L."/>
            <person name="Vogl K."/>
            <person name="Liu Z."/>
            <person name="Imhoff J."/>
            <person name="Thiel V."/>
            <person name="Frigaard N.-U."/>
            <person name="Bryant D.A."/>
            <person name="Woyke T.J."/>
        </authorList>
    </citation>
    <scope>NUCLEOTIDE SEQUENCE [LARGE SCALE GENOMIC DNA]</scope>
    <source>
        <strain evidence="9 10">AZ1</strain>
    </source>
</reference>
<dbReference type="Gene3D" id="2.10.70.100">
    <property type="match status" value="1"/>
</dbReference>
<dbReference type="InterPro" id="IPR013655">
    <property type="entry name" value="PAS_fold_3"/>
</dbReference>
<dbReference type="Proteomes" id="UP000004200">
    <property type="component" value="Unassembled WGS sequence"/>
</dbReference>
<evidence type="ECO:0000259" key="5">
    <source>
        <dbReference type="PROSITE" id="PS50109"/>
    </source>
</evidence>
<evidence type="ECO:0000259" key="6">
    <source>
        <dbReference type="PROSITE" id="PS50110"/>
    </source>
</evidence>
<dbReference type="PROSITE" id="PS50113">
    <property type="entry name" value="PAC"/>
    <property type="match status" value="1"/>
</dbReference>
<dbReference type="SUPFAM" id="SSF55874">
    <property type="entry name" value="ATPase domain of HSP90 chaperone/DNA topoisomerase II/histidine kinase"/>
    <property type="match status" value="1"/>
</dbReference>
<keyword evidence="9" id="KW-0418">Kinase</keyword>
<dbReference type="InterPro" id="IPR000014">
    <property type="entry name" value="PAS"/>
</dbReference>
<dbReference type="SUPFAM" id="SSF55785">
    <property type="entry name" value="PYP-like sensor domain (PAS domain)"/>
    <property type="match status" value="1"/>
</dbReference>
<dbReference type="PROSITE" id="PS50110">
    <property type="entry name" value="RESPONSE_REGULATORY"/>
    <property type="match status" value="2"/>
</dbReference>
<dbReference type="InterPro" id="IPR035965">
    <property type="entry name" value="PAS-like_dom_sf"/>
</dbReference>
<dbReference type="SMART" id="SM00448">
    <property type="entry name" value="REC"/>
    <property type="match status" value="2"/>
</dbReference>
<dbReference type="InterPro" id="IPR003661">
    <property type="entry name" value="HisK_dim/P_dom"/>
</dbReference>
<evidence type="ECO:0000313" key="10">
    <source>
        <dbReference type="Proteomes" id="UP000004200"/>
    </source>
</evidence>
<dbReference type="PROSITE" id="PS50109">
    <property type="entry name" value="HIS_KIN"/>
    <property type="match status" value="1"/>
</dbReference>
<dbReference type="SUPFAM" id="SSF47384">
    <property type="entry name" value="Homodimeric domain of signal transducing histidine kinase"/>
    <property type="match status" value="1"/>
</dbReference>
<dbReference type="SMART" id="SM00388">
    <property type="entry name" value="HisKA"/>
    <property type="match status" value="1"/>
</dbReference>
<comment type="catalytic activity">
    <reaction evidence="1">
        <text>ATP + protein L-histidine = ADP + protein N-phospho-L-histidine.</text>
        <dbReference type="EC" id="2.7.13.3"/>
    </reaction>
</comment>
<dbReference type="Gene3D" id="3.30.450.20">
    <property type="entry name" value="PAS domain"/>
    <property type="match status" value="1"/>
</dbReference>
<organism evidence="9 10">
    <name type="scientific">Thiorhodococcus drewsii AZ1</name>
    <dbReference type="NCBI Taxonomy" id="765913"/>
    <lineage>
        <taxon>Bacteria</taxon>
        <taxon>Pseudomonadati</taxon>
        <taxon>Pseudomonadota</taxon>
        <taxon>Gammaproteobacteria</taxon>
        <taxon>Chromatiales</taxon>
        <taxon>Chromatiaceae</taxon>
        <taxon>Thiorhodococcus</taxon>
    </lineage>
</organism>
<evidence type="ECO:0000256" key="3">
    <source>
        <dbReference type="ARBA" id="ARBA00022553"/>
    </source>
</evidence>
<dbReference type="Pfam" id="PF00512">
    <property type="entry name" value="HisKA"/>
    <property type="match status" value="1"/>
</dbReference>
<dbReference type="EC" id="2.7.13.3" evidence="2"/>
<dbReference type="InterPro" id="IPR036890">
    <property type="entry name" value="HATPase_C_sf"/>
</dbReference>
<dbReference type="InterPro" id="IPR011006">
    <property type="entry name" value="CheY-like_superfamily"/>
</dbReference>
<keyword evidence="3 4" id="KW-0597">Phosphoprotein</keyword>
<dbReference type="SUPFAM" id="SSF52172">
    <property type="entry name" value="CheY-like"/>
    <property type="match status" value="2"/>
</dbReference>
<dbReference type="SMART" id="SM00086">
    <property type="entry name" value="PAC"/>
    <property type="match status" value="1"/>
</dbReference>
<dbReference type="STRING" id="765913.ThidrDRAFT_4231"/>
<dbReference type="Gene3D" id="3.30.565.10">
    <property type="entry name" value="Histidine kinase-like ATPase, C-terminal domain"/>
    <property type="match status" value="1"/>
</dbReference>
<comment type="caution">
    <text evidence="4">Lacks conserved residue(s) required for the propagation of feature annotation.</text>
</comment>